<dbReference type="GO" id="GO:0004458">
    <property type="term" value="F:D-lactate dehydrogenase (cytochrome) activity"/>
    <property type="evidence" value="ECO:0007669"/>
    <property type="project" value="UniProtKB-EC"/>
</dbReference>
<dbReference type="Gene3D" id="3.30.43.10">
    <property type="entry name" value="Uridine Diphospho-n-acetylenolpyruvylglucosamine Reductase, domain 2"/>
    <property type="match status" value="1"/>
</dbReference>
<keyword evidence="6" id="KW-0809">Transit peptide</keyword>
<keyword evidence="3" id="KW-0285">Flavoprotein</keyword>
<evidence type="ECO:0000256" key="10">
    <source>
        <dbReference type="ARBA" id="ARBA00038897"/>
    </source>
</evidence>
<evidence type="ECO:0000256" key="4">
    <source>
        <dbReference type="ARBA" id="ARBA00022723"/>
    </source>
</evidence>
<evidence type="ECO:0000256" key="5">
    <source>
        <dbReference type="ARBA" id="ARBA00022827"/>
    </source>
</evidence>
<dbReference type="Pfam" id="PF02913">
    <property type="entry name" value="FAD-oxidase_C"/>
    <property type="match status" value="1"/>
</dbReference>
<dbReference type="InterPro" id="IPR004113">
    <property type="entry name" value="FAD-bd_oxidored_4_C"/>
</dbReference>
<comment type="cofactor">
    <cofactor evidence="1">
        <name>FAD</name>
        <dbReference type="ChEBI" id="CHEBI:57692"/>
    </cofactor>
</comment>
<evidence type="ECO:0000256" key="9">
    <source>
        <dbReference type="ARBA" id="ARBA00023014"/>
    </source>
</evidence>
<evidence type="ECO:0000259" key="11">
    <source>
        <dbReference type="PROSITE" id="PS51379"/>
    </source>
</evidence>
<comment type="caution">
    <text evidence="13">The sequence shown here is derived from an EMBL/GenBank/DDBJ whole genome shotgun (WGS) entry which is preliminary data.</text>
</comment>
<dbReference type="SUPFAM" id="SSF55103">
    <property type="entry name" value="FAD-linked oxidases, C-terminal domain"/>
    <property type="match status" value="1"/>
</dbReference>
<evidence type="ECO:0000256" key="2">
    <source>
        <dbReference type="ARBA" id="ARBA00008000"/>
    </source>
</evidence>
<dbReference type="GO" id="GO:0046872">
    <property type="term" value="F:metal ion binding"/>
    <property type="evidence" value="ECO:0007669"/>
    <property type="project" value="UniProtKB-KW"/>
</dbReference>
<reference evidence="13 14" key="1">
    <citation type="submission" date="2017-08" db="EMBL/GenBank/DDBJ databases">
        <title>Infants hospitalized years apart are colonized by the same room-sourced microbial strains.</title>
        <authorList>
            <person name="Brooks B."/>
            <person name="Olm M.R."/>
            <person name="Firek B.A."/>
            <person name="Baker R."/>
            <person name="Thomas B.C."/>
            <person name="Morowitz M.J."/>
            <person name="Banfield J.F."/>
        </authorList>
    </citation>
    <scope>NUCLEOTIDE SEQUENCE [LARGE SCALE GENOMIC DNA]</scope>
    <source>
        <strain evidence="13">S2_003_000_R1_3</strain>
    </source>
</reference>
<dbReference type="Gene3D" id="3.30.465.10">
    <property type="match status" value="1"/>
</dbReference>
<dbReference type="InterPro" id="IPR016164">
    <property type="entry name" value="FAD-linked_Oxase-like_C"/>
</dbReference>
<dbReference type="EC" id="1.1.2.4" evidence="10"/>
<feature type="domain" description="4Fe-4S ferredoxin-type" evidence="11">
    <location>
        <begin position="583"/>
        <end position="612"/>
    </location>
</feature>
<evidence type="ECO:0000313" key="14">
    <source>
        <dbReference type="Proteomes" id="UP000249432"/>
    </source>
</evidence>
<dbReference type="InterPro" id="IPR036318">
    <property type="entry name" value="FAD-bd_PCMH-like_sf"/>
</dbReference>
<dbReference type="Gene3D" id="3.30.70.2740">
    <property type="match status" value="1"/>
</dbReference>
<dbReference type="SUPFAM" id="SSF46548">
    <property type="entry name" value="alpha-helical ferredoxin"/>
    <property type="match status" value="1"/>
</dbReference>
<dbReference type="PANTHER" id="PTHR11748">
    <property type="entry name" value="D-LACTATE DEHYDROGENASE"/>
    <property type="match status" value="1"/>
</dbReference>
<dbReference type="GO" id="GO:0008720">
    <property type="term" value="F:D-lactate dehydrogenase (NAD+) activity"/>
    <property type="evidence" value="ECO:0007669"/>
    <property type="project" value="TreeGrafter"/>
</dbReference>
<evidence type="ECO:0000259" key="12">
    <source>
        <dbReference type="PROSITE" id="PS51387"/>
    </source>
</evidence>
<dbReference type="InterPro" id="IPR016169">
    <property type="entry name" value="FAD-bd_PCMH_sub2"/>
</dbReference>
<keyword evidence="5" id="KW-0274">FAD</keyword>
<evidence type="ECO:0000256" key="1">
    <source>
        <dbReference type="ARBA" id="ARBA00001974"/>
    </source>
</evidence>
<dbReference type="Gene3D" id="1.10.1060.10">
    <property type="entry name" value="Alpha-helical ferredoxin"/>
    <property type="match status" value="1"/>
</dbReference>
<evidence type="ECO:0000313" key="13">
    <source>
        <dbReference type="EMBL" id="PZR03675.1"/>
    </source>
</evidence>
<dbReference type="InterPro" id="IPR006094">
    <property type="entry name" value="Oxid_FAD_bind_N"/>
</dbReference>
<evidence type="ECO:0000256" key="7">
    <source>
        <dbReference type="ARBA" id="ARBA00023002"/>
    </source>
</evidence>
<dbReference type="Pfam" id="PF01565">
    <property type="entry name" value="FAD_binding_4"/>
    <property type="match status" value="1"/>
</dbReference>
<dbReference type="PROSITE" id="PS51379">
    <property type="entry name" value="4FE4S_FER_2"/>
    <property type="match status" value="1"/>
</dbReference>
<sequence length="1004" mass="110545">MGVTCHDPEPPVHGFLDCIPRLKIMTTTHMDPTSTSVMEAESPITHPHADEDPQFRRFLNTLQADGKELIDYADDGLSRIAQAHDASHYLLVPKGIMRPDSADQVARIMAAADRCNLQVSFRAGGTSLSGQATTDAVMVDTRRRFQDIEVLDNGRKVRVQPGATIQMVNAYLSLYKRKLGPDPASSSACTIGGVVANNSSGMHCGTQFNTYQTLDSLVFILSSGTVINSADHDAEQQFRTQEPELFDALVQMRRQITSSPDLVRKIKHQYSMKNTLGYGLNSFLDHESPLDIFTHLLIGSEGTLAYIAEATFNTLEVKPRVSTGLLVFSNLIDASSAVPQLVADGFQTAELLDATSLKVAQRTGSVARSIREIDVKDHAALLVEFTGDSDDELHDRYSAALPHLEAMPLAVPHEMTSDKKERNLLWATRNNLYAAVAGARPSGTNALLEDVVVPVQDLGRACDDLTHLFRNHDYPGSVIFGHAKDGNVHFLLNEQFRDVKKLQRYQRFTEDMVDVILGYNGSLKAEHGTGRIMAPFIERQFGSELYQIMRRIKDAADPKRMLNPGVIITDDPHEYVEHLKVADRIEKVADRCVECGYCEPVCPSRNLTLTPRQRIVVRREIAAAKNRGDTTLATELQERWQYDGQDTCAVDGMCLTRCPVGINTGDLIRQLRADTAGSVAQKGWKAAAHGWNLAAKAGSLAMTAAHAVPSSLPTAATRVARKMVGDDTMPLYKNALPQGGPLRRDVSTDHADFVFFPTCVNEMFGGIDGDGKRAMNATKAFEAVAQRAGLTWRTPKGIGGMCCGTPWKSKGILEGYEVMCTRVLSGLWEASEEGKLPIVCDAASCTEGIQVMRDTVNKAAACDPKWEKVQVMDAVEFCVRYLLSHLEAKRQLDSLVLHPTCSLTHLGLIDEMCAIARVVARDVTVPKHWGCCAYAGDRGMLHHELTKSATRAEAHEVNERPYSAYASINRTCEQGITEATGQNYQNLFQLLEWATRQEKEETTA</sequence>
<dbReference type="InterPro" id="IPR016167">
    <property type="entry name" value="FAD-bd_PCMH_sub1"/>
</dbReference>
<gene>
    <name evidence="13" type="ORF">DI525_09275</name>
</gene>
<dbReference type="PROSITE" id="PS51387">
    <property type="entry name" value="FAD_PCMH"/>
    <property type="match status" value="1"/>
</dbReference>
<evidence type="ECO:0000256" key="3">
    <source>
        <dbReference type="ARBA" id="ARBA00022630"/>
    </source>
</evidence>
<dbReference type="Gene3D" id="1.10.45.10">
    <property type="entry name" value="Vanillyl-alcohol Oxidase, Chain A, domain 4"/>
    <property type="match status" value="1"/>
</dbReference>
<evidence type="ECO:0000256" key="8">
    <source>
        <dbReference type="ARBA" id="ARBA00023004"/>
    </source>
</evidence>
<keyword evidence="7" id="KW-0560">Oxidoreductase</keyword>
<dbReference type="GO" id="GO:0051536">
    <property type="term" value="F:iron-sulfur cluster binding"/>
    <property type="evidence" value="ECO:0007669"/>
    <property type="project" value="UniProtKB-KW"/>
</dbReference>
<dbReference type="GO" id="GO:0071949">
    <property type="term" value="F:FAD binding"/>
    <property type="evidence" value="ECO:0007669"/>
    <property type="project" value="InterPro"/>
</dbReference>
<protein>
    <recommendedName>
        <fullName evidence="10">D-lactate dehydrogenase (cytochrome)</fullName>
        <ecNumber evidence="10">1.1.2.4</ecNumber>
    </recommendedName>
</protein>
<keyword evidence="8" id="KW-0408">Iron</keyword>
<keyword evidence="4" id="KW-0479">Metal-binding</keyword>
<feature type="domain" description="FAD-binding PCMH-type" evidence="12">
    <location>
        <begin position="89"/>
        <end position="317"/>
    </location>
</feature>
<dbReference type="GO" id="GO:1903457">
    <property type="term" value="P:lactate catabolic process"/>
    <property type="evidence" value="ECO:0007669"/>
    <property type="project" value="TreeGrafter"/>
</dbReference>
<comment type="similarity">
    <text evidence="2">Belongs to the FAD-binding oxidoreductase/transferase type 4 family.</text>
</comment>
<dbReference type="InterPro" id="IPR016171">
    <property type="entry name" value="Vanillyl_alc_oxidase_C-sub2"/>
</dbReference>
<dbReference type="InterPro" id="IPR016166">
    <property type="entry name" value="FAD-bd_PCMH"/>
</dbReference>
<keyword evidence="9" id="KW-0411">Iron-sulfur</keyword>
<evidence type="ECO:0000256" key="6">
    <source>
        <dbReference type="ARBA" id="ARBA00022946"/>
    </source>
</evidence>
<dbReference type="SUPFAM" id="SSF56176">
    <property type="entry name" value="FAD-binding/transporter-associated domain-like"/>
    <property type="match status" value="1"/>
</dbReference>
<accession>A0A2W5SWH8</accession>
<dbReference type="AlphaFoldDB" id="A0A2W5SWH8"/>
<proteinExistence type="inferred from homology"/>
<dbReference type="EMBL" id="QFRA01000031">
    <property type="protein sequence ID" value="PZR03675.1"/>
    <property type="molecule type" value="Genomic_DNA"/>
</dbReference>
<name>A0A2W5SWH8_9CORY</name>
<dbReference type="InterPro" id="IPR009051">
    <property type="entry name" value="Helical_ferredxn"/>
</dbReference>
<dbReference type="Proteomes" id="UP000249432">
    <property type="component" value="Unassembled WGS sequence"/>
</dbReference>
<dbReference type="Pfam" id="PF13183">
    <property type="entry name" value="Fer4_8"/>
    <property type="match status" value="1"/>
</dbReference>
<dbReference type="PANTHER" id="PTHR11748:SF111">
    <property type="entry name" value="D-LACTATE DEHYDROGENASE, MITOCHONDRIAL-RELATED"/>
    <property type="match status" value="1"/>
</dbReference>
<organism evidence="13 14">
    <name type="scientific">Corynebacterium kroppenstedtii</name>
    <dbReference type="NCBI Taxonomy" id="161879"/>
    <lineage>
        <taxon>Bacteria</taxon>
        <taxon>Bacillati</taxon>
        <taxon>Actinomycetota</taxon>
        <taxon>Actinomycetes</taxon>
        <taxon>Mycobacteriales</taxon>
        <taxon>Corynebacteriaceae</taxon>
        <taxon>Corynebacterium</taxon>
    </lineage>
</organism>
<dbReference type="InterPro" id="IPR017896">
    <property type="entry name" value="4Fe4S_Fe-S-bd"/>
</dbReference>
<dbReference type="PROSITE" id="PS00198">
    <property type="entry name" value="4FE4S_FER_1"/>
    <property type="match status" value="1"/>
</dbReference>
<dbReference type="InterPro" id="IPR017900">
    <property type="entry name" value="4Fe4S_Fe_S_CS"/>
</dbReference>